<proteinExistence type="predicted"/>
<evidence type="ECO:0000313" key="1">
    <source>
        <dbReference type="EMBL" id="KAI8568469.1"/>
    </source>
</evidence>
<reference evidence="1" key="1">
    <citation type="submission" date="2022-02" db="EMBL/GenBank/DDBJ databases">
        <title>Plant Genome Project.</title>
        <authorList>
            <person name="Zhang R.-G."/>
        </authorList>
    </citation>
    <scope>NUCLEOTIDE SEQUENCE</scope>
    <source>
        <strain evidence="1">AT1</strain>
    </source>
</reference>
<name>A0ACC0PTK0_RHOML</name>
<dbReference type="EMBL" id="CM046389">
    <property type="protein sequence ID" value="KAI8568469.1"/>
    <property type="molecule type" value="Genomic_DNA"/>
</dbReference>
<keyword evidence="2" id="KW-1185">Reference proteome</keyword>
<dbReference type="Proteomes" id="UP001062846">
    <property type="component" value="Chromosome 2"/>
</dbReference>
<sequence length="117" mass="12785">MKSSSSYSEWSLGRCKWLVPFSFYIPPSSFAFFVSEKCRCSLINVRMLLHGALAPTEPDNSEADEQQNHPQDQAHLASPATGMPHPGITTPSIQYATPSLIGPGNAMTNVPIHELLT</sequence>
<comment type="caution">
    <text evidence="1">The sequence shown here is derived from an EMBL/GenBank/DDBJ whole genome shotgun (WGS) entry which is preliminary data.</text>
</comment>
<evidence type="ECO:0000313" key="2">
    <source>
        <dbReference type="Proteomes" id="UP001062846"/>
    </source>
</evidence>
<organism evidence="1 2">
    <name type="scientific">Rhododendron molle</name>
    <name type="common">Chinese azalea</name>
    <name type="synonym">Azalea mollis</name>
    <dbReference type="NCBI Taxonomy" id="49168"/>
    <lineage>
        <taxon>Eukaryota</taxon>
        <taxon>Viridiplantae</taxon>
        <taxon>Streptophyta</taxon>
        <taxon>Embryophyta</taxon>
        <taxon>Tracheophyta</taxon>
        <taxon>Spermatophyta</taxon>
        <taxon>Magnoliopsida</taxon>
        <taxon>eudicotyledons</taxon>
        <taxon>Gunneridae</taxon>
        <taxon>Pentapetalae</taxon>
        <taxon>asterids</taxon>
        <taxon>Ericales</taxon>
        <taxon>Ericaceae</taxon>
        <taxon>Ericoideae</taxon>
        <taxon>Rhodoreae</taxon>
        <taxon>Rhododendron</taxon>
    </lineage>
</organism>
<gene>
    <name evidence="1" type="ORF">RHMOL_Rhmol02G0202200</name>
</gene>
<accession>A0ACC0PTK0</accession>
<protein>
    <submittedName>
        <fullName evidence="1">Uncharacterized protein</fullName>
    </submittedName>
</protein>